<organism evidence="3 4">
    <name type="scientific">Microdochium trichocladiopsis</name>
    <dbReference type="NCBI Taxonomy" id="1682393"/>
    <lineage>
        <taxon>Eukaryota</taxon>
        <taxon>Fungi</taxon>
        <taxon>Dikarya</taxon>
        <taxon>Ascomycota</taxon>
        <taxon>Pezizomycotina</taxon>
        <taxon>Sordariomycetes</taxon>
        <taxon>Xylariomycetidae</taxon>
        <taxon>Xylariales</taxon>
        <taxon>Microdochiaceae</taxon>
        <taxon>Microdochium</taxon>
    </lineage>
</organism>
<evidence type="ECO:0000313" key="4">
    <source>
        <dbReference type="Proteomes" id="UP000756346"/>
    </source>
</evidence>
<comment type="caution">
    <text evidence="3">The sequence shown here is derived from an EMBL/GenBank/DDBJ whole genome shotgun (WGS) entry which is preliminary data.</text>
</comment>
<reference evidence="3" key="1">
    <citation type="journal article" date="2021" name="Nat. Commun.">
        <title>Genetic determinants of endophytism in the Arabidopsis root mycobiome.</title>
        <authorList>
            <person name="Mesny F."/>
            <person name="Miyauchi S."/>
            <person name="Thiergart T."/>
            <person name="Pickel B."/>
            <person name="Atanasova L."/>
            <person name="Karlsson M."/>
            <person name="Huettel B."/>
            <person name="Barry K.W."/>
            <person name="Haridas S."/>
            <person name="Chen C."/>
            <person name="Bauer D."/>
            <person name="Andreopoulos W."/>
            <person name="Pangilinan J."/>
            <person name="LaButti K."/>
            <person name="Riley R."/>
            <person name="Lipzen A."/>
            <person name="Clum A."/>
            <person name="Drula E."/>
            <person name="Henrissat B."/>
            <person name="Kohler A."/>
            <person name="Grigoriev I.V."/>
            <person name="Martin F.M."/>
            <person name="Hacquard S."/>
        </authorList>
    </citation>
    <scope>NUCLEOTIDE SEQUENCE</scope>
    <source>
        <strain evidence="3">MPI-CAGE-CH-0230</strain>
    </source>
</reference>
<dbReference type="GO" id="GO:0042602">
    <property type="term" value="F:riboflavin reductase (NADPH) activity"/>
    <property type="evidence" value="ECO:0007669"/>
    <property type="project" value="TreeGrafter"/>
</dbReference>
<dbReference type="Proteomes" id="UP000756346">
    <property type="component" value="Unassembled WGS sequence"/>
</dbReference>
<dbReference type="PANTHER" id="PTHR43355">
    <property type="entry name" value="FLAVIN REDUCTASE (NADPH)"/>
    <property type="match status" value="1"/>
</dbReference>
<gene>
    <name evidence="3" type="ORF">B0I36DRAFT_40963</name>
</gene>
<comment type="similarity">
    <text evidence="1">Belongs to the avfA family.</text>
</comment>
<dbReference type="RefSeq" id="XP_046006857.1">
    <property type="nucleotide sequence ID" value="XM_046161895.1"/>
</dbReference>
<dbReference type="InterPro" id="IPR036291">
    <property type="entry name" value="NAD(P)-bd_dom_sf"/>
</dbReference>
<dbReference type="SUPFAM" id="SSF51735">
    <property type="entry name" value="NAD(P)-binding Rossmann-fold domains"/>
    <property type="match status" value="1"/>
</dbReference>
<dbReference type="InterPro" id="IPR016040">
    <property type="entry name" value="NAD(P)-bd_dom"/>
</dbReference>
<dbReference type="InterPro" id="IPR051606">
    <property type="entry name" value="Polyketide_Oxido-like"/>
</dbReference>
<name>A0A9P8XUG4_9PEZI</name>
<dbReference type="EMBL" id="JAGTJQ010000011">
    <property type="protein sequence ID" value="KAH7018590.1"/>
    <property type="molecule type" value="Genomic_DNA"/>
</dbReference>
<evidence type="ECO:0000256" key="1">
    <source>
        <dbReference type="ARBA" id="ARBA00038376"/>
    </source>
</evidence>
<accession>A0A9P8XUG4</accession>
<protein>
    <recommendedName>
        <fullName evidence="2">NAD(P)-binding domain-containing protein</fullName>
    </recommendedName>
</protein>
<dbReference type="Gene3D" id="3.40.50.720">
    <property type="entry name" value="NAD(P)-binding Rossmann-like Domain"/>
    <property type="match status" value="1"/>
</dbReference>
<feature type="domain" description="NAD(P)-binding" evidence="2">
    <location>
        <begin position="7"/>
        <end position="205"/>
    </location>
</feature>
<evidence type="ECO:0000259" key="2">
    <source>
        <dbReference type="Pfam" id="PF13460"/>
    </source>
</evidence>
<keyword evidence="4" id="KW-1185">Reference proteome</keyword>
<dbReference type="AlphaFoldDB" id="A0A9P8XUG4"/>
<sequence length="218" mass="22751">MHFLVLGGSGQNGTLVIQEALARGHSVTAMVRNPATLKIDPHPQLTVVKGTPESLSDTKSALTTPSPPSAVIITLGMTANSPANFLARATQTLLTALRELDLADNKTKLVVNSSHGVGASAPSLLLAFHLLFSVWPRMRLSQAAHEEADNLVMASGLKFVVARPARLTAGEAAEVKAYSDSGKGIGAMPSISRASVAKWLVSAAETAEWDGRAPVLAN</sequence>
<dbReference type="PANTHER" id="PTHR43355:SF2">
    <property type="entry name" value="FLAVIN REDUCTASE (NADPH)"/>
    <property type="match status" value="1"/>
</dbReference>
<evidence type="ECO:0000313" key="3">
    <source>
        <dbReference type="EMBL" id="KAH7018590.1"/>
    </source>
</evidence>
<dbReference type="OrthoDB" id="419598at2759"/>
<dbReference type="GO" id="GO:0004074">
    <property type="term" value="F:biliverdin reductase [NAD(P)H] activity"/>
    <property type="evidence" value="ECO:0007669"/>
    <property type="project" value="TreeGrafter"/>
</dbReference>
<dbReference type="GeneID" id="70191441"/>
<dbReference type="Pfam" id="PF13460">
    <property type="entry name" value="NAD_binding_10"/>
    <property type="match status" value="1"/>
</dbReference>
<proteinExistence type="inferred from homology"/>